<protein>
    <submittedName>
        <fullName evidence="2">Uncharacterized protein</fullName>
    </submittedName>
</protein>
<proteinExistence type="predicted"/>
<dbReference type="EMBL" id="CAJEWN010001709">
    <property type="protein sequence ID" value="CAD2199529.1"/>
    <property type="molecule type" value="Genomic_DNA"/>
</dbReference>
<accession>A0A6V7XJV2</accession>
<reference evidence="2 3" key="1">
    <citation type="submission" date="2020-08" db="EMBL/GenBank/DDBJ databases">
        <authorList>
            <person name="Koutsovoulos G."/>
            <person name="Danchin GJ E."/>
        </authorList>
    </citation>
    <scope>NUCLEOTIDE SEQUENCE [LARGE SCALE GENOMIC DNA]</scope>
</reference>
<feature type="coiled-coil region" evidence="1">
    <location>
        <begin position="65"/>
        <end position="268"/>
    </location>
</feature>
<dbReference type="InterPro" id="IPR043136">
    <property type="entry name" value="B30.2/SPRY_sf"/>
</dbReference>
<sequence length="511" mass="59490">MKTPKQLEEWSFFTHNSDNSKNKIVDETLVEEEDNLTETSCLETSSIDGLSNICCSSFCSKQNINGSLKQRLDKLELKLDLSLENYGLRLQNEILKINSEHEKEIKILKAKNDENLKQKEDKINFLEEEINKKIQKINSDHKNEIQEITQNFQKLIEENIKQLKAEDDISLKQKDEKINCLEEEIKKLHNQSDDLIKLQTNFNNLELKFNEEKEKNVNVEDELKGMDKTIQKLNSEHKNEMKGIKQDLNLKDEKINSLELEIKKANDLTDKKIDDLFNFNNLNSVVSLVNNMVFVKIKNKWKEIGSVWKCCENDCINTNKPIGNCTKGNGFANIINDENIKYFVGNGGYDRDVVVYAENPFKKPQNCFNYSLYYFEVKCKFEKELNGSSLYMTIGLRNCSTSNYIRYSARDGEIYNRESLQLPTFSWNNNDIFGCGLVYPPINMLNEFSYVFFTQNGKQIGKGVLLKDNFDSYKPFVYLKCCSVEANFGNDLEAKPFKYDISEHLILKEFF</sequence>
<dbReference type="AlphaFoldDB" id="A0A6V7XJV2"/>
<evidence type="ECO:0000313" key="3">
    <source>
        <dbReference type="Proteomes" id="UP000580250"/>
    </source>
</evidence>
<keyword evidence="1" id="KW-0175">Coiled coil</keyword>
<evidence type="ECO:0000313" key="2">
    <source>
        <dbReference type="EMBL" id="CAD2199529.1"/>
    </source>
</evidence>
<dbReference type="Proteomes" id="UP000580250">
    <property type="component" value="Unassembled WGS sequence"/>
</dbReference>
<dbReference type="Gene3D" id="2.60.120.920">
    <property type="match status" value="1"/>
</dbReference>
<comment type="caution">
    <text evidence="2">The sequence shown here is derived from an EMBL/GenBank/DDBJ whole genome shotgun (WGS) entry which is preliminary data.</text>
</comment>
<gene>
    <name evidence="2" type="ORF">MENT_LOCUS52932</name>
</gene>
<organism evidence="2 3">
    <name type="scientific">Meloidogyne enterolobii</name>
    <name type="common">Root-knot nematode worm</name>
    <name type="synonym">Meloidogyne mayaguensis</name>
    <dbReference type="NCBI Taxonomy" id="390850"/>
    <lineage>
        <taxon>Eukaryota</taxon>
        <taxon>Metazoa</taxon>
        <taxon>Ecdysozoa</taxon>
        <taxon>Nematoda</taxon>
        <taxon>Chromadorea</taxon>
        <taxon>Rhabditida</taxon>
        <taxon>Tylenchina</taxon>
        <taxon>Tylenchomorpha</taxon>
        <taxon>Tylenchoidea</taxon>
        <taxon>Meloidogynidae</taxon>
        <taxon>Meloidogyninae</taxon>
        <taxon>Meloidogyne</taxon>
    </lineage>
</organism>
<evidence type="ECO:0000256" key="1">
    <source>
        <dbReference type="SAM" id="Coils"/>
    </source>
</evidence>
<name>A0A6V7XJV2_MELEN</name>